<dbReference type="InterPro" id="IPR014145">
    <property type="entry name" value="LigD_pol_dom"/>
</dbReference>
<keyword evidence="13" id="KW-0239">DNA-directed DNA polymerase</keyword>
<dbReference type="PANTHER" id="PTHR42705:SF2">
    <property type="entry name" value="BIFUNCTIONAL NON-HOMOLOGOUS END JOINING PROTEIN LIGD"/>
    <property type="match status" value="1"/>
</dbReference>
<evidence type="ECO:0000256" key="12">
    <source>
        <dbReference type="ARBA" id="ARBA00022840"/>
    </source>
</evidence>
<proteinExistence type="inferred from homology"/>
<dbReference type="InterPro" id="IPR052171">
    <property type="entry name" value="NHEJ_LigD"/>
</dbReference>
<keyword evidence="25" id="KW-1185">Reference proteome</keyword>
<dbReference type="NCBIfam" id="TIGR02778">
    <property type="entry name" value="ligD_pol"/>
    <property type="match status" value="1"/>
</dbReference>
<evidence type="ECO:0000313" key="24">
    <source>
        <dbReference type="EMBL" id="RPF52149.1"/>
    </source>
</evidence>
<dbReference type="GO" id="GO:0003677">
    <property type="term" value="F:DNA binding"/>
    <property type="evidence" value="ECO:0007669"/>
    <property type="project" value="UniProtKB-KW"/>
</dbReference>
<dbReference type="Gene3D" id="2.40.50.140">
    <property type="entry name" value="Nucleic acid-binding proteins"/>
    <property type="match status" value="1"/>
</dbReference>
<keyword evidence="7" id="KW-0479">Metal-binding</keyword>
<evidence type="ECO:0000256" key="8">
    <source>
        <dbReference type="ARBA" id="ARBA00022741"/>
    </source>
</evidence>
<dbReference type="GO" id="GO:0006310">
    <property type="term" value="P:DNA recombination"/>
    <property type="evidence" value="ECO:0007669"/>
    <property type="project" value="UniProtKB-KW"/>
</dbReference>
<keyword evidence="14" id="KW-0238">DNA-binding</keyword>
<keyword evidence="4" id="KW-0808">Transferase</keyword>
<dbReference type="CDD" id="cd07906">
    <property type="entry name" value="Adenylation_DNA_ligase_LigD_LigC"/>
    <property type="match status" value="1"/>
</dbReference>
<keyword evidence="6" id="KW-0540">Nuclease</keyword>
<dbReference type="InterPro" id="IPR012310">
    <property type="entry name" value="DNA_ligase_ATP-dep_cent"/>
</dbReference>
<dbReference type="EMBL" id="RKRF01000010">
    <property type="protein sequence ID" value="RPF52149.1"/>
    <property type="molecule type" value="Genomic_DNA"/>
</dbReference>
<evidence type="ECO:0000313" key="25">
    <source>
        <dbReference type="Proteomes" id="UP000276443"/>
    </source>
</evidence>
<keyword evidence="8" id="KW-0547">Nucleotide-binding</keyword>
<evidence type="ECO:0000256" key="1">
    <source>
        <dbReference type="ARBA" id="ARBA00001936"/>
    </source>
</evidence>
<keyword evidence="5" id="KW-0548">Nucleotidyltransferase</keyword>
<dbReference type="Pfam" id="PF21686">
    <property type="entry name" value="LigD_Prim-Pol"/>
    <property type="match status" value="1"/>
</dbReference>
<keyword evidence="9" id="KW-0227">DNA damage</keyword>
<evidence type="ECO:0000256" key="20">
    <source>
        <dbReference type="ARBA" id="ARBA00034003"/>
    </source>
</evidence>
<keyword evidence="17" id="KW-0464">Manganese</keyword>
<dbReference type="Proteomes" id="UP000276443">
    <property type="component" value="Unassembled WGS sequence"/>
</dbReference>
<dbReference type="RefSeq" id="WP_170158554.1">
    <property type="nucleotide sequence ID" value="NZ_RKRF01000010.1"/>
</dbReference>
<evidence type="ECO:0000256" key="10">
    <source>
        <dbReference type="ARBA" id="ARBA00022801"/>
    </source>
</evidence>
<dbReference type="GO" id="GO:0003910">
    <property type="term" value="F:DNA ligase (ATP) activity"/>
    <property type="evidence" value="ECO:0007669"/>
    <property type="project" value="UniProtKB-EC"/>
</dbReference>
<dbReference type="PROSITE" id="PS50160">
    <property type="entry name" value="DNA_LIGASE_A3"/>
    <property type="match status" value="1"/>
</dbReference>
<dbReference type="GO" id="GO:0005524">
    <property type="term" value="F:ATP binding"/>
    <property type="evidence" value="ECO:0007669"/>
    <property type="project" value="UniProtKB-KW"/>
</dbReference>
<evidence type="ECO:0000256" key="4">
    <source>
        <dbReference type="ARBA" id="ARBA00022679"/>
    </source>
</evidence>
<evidence type="ECO:0000256" key="14">
    <source>
        <dbReference type="ARBA" id="ARBA00023125"/>
    </source>
</evidence>
<evidence type="ECO:0000256" key="6">
    <source>
        <dbReference type="ARBA" id="ARBA00022722"/>
    </source>
</evidence>
<evidence type="ECO:0000256" key="19">
    <source>
        <dbReference type="ARBA" id="ARBA00029943"/>
    </source>
</evidence>
<dbReference type="PANTHER" id="PTHR42705">
    <property type="entry name" value="BIFUNCTIONAL NON-HOMOLOGOUS END JOINING PROTEIN LIGD"/>
    <property type="match status" value="1"/>
</dbReference>
<dbReference type="Gene3D" id="3.30.470.30">
    <property type="entry name" value="DNA ligase/mRNA capping enzyme"/>
    <property type="match status" value="1"/>
</dbReference>
<evidence type="ECO:0000256" key="22">
    <source>
        <dbReference type="ARBA" id="ARBA00049990"/>
    </source>
</evidence>
<name>A0A3N5B4W3_9BACI</name>
<keyword evidence="3" id="KW-0436">Ligase</keyword>
<evidence type="ECO:0000256" key="9">
    <source>
        <dbReference type="ARBA" id="ARBA00022763"/>
    </source>
</evidence>
<comment type="similarity">
    <text evidence="21">In the C-terminal section; belongs to the ATP-dependent DNA ligase family.</text>
</comment>
<evidence type="ECO:0000256" key="3">
    <source>
        <dbReference type="ARBA" id="ARBA00022598"/>
    </source>
</evidence>
<evidence type="ECO:0000256" key="15">
    <source>
        <dbReference type="ARBA" id="ARBA00023172"/>
    </source>
</evidence>
<keyword evidence="15" id="KW-0233">DNA recombination</keyword>
<dbReference type="InterPro" id="IPR016059">
    <property type="entry name" value="DNA_ligase_ATP-dep_CS"/>
</dbReference>
<evidence type="ECO:0000256" key="18">
    <source>
        <dbReference type="ARBA" id="ARBA00023268"/>
    </source>
</evidence>
<dbReference type="Pfam" id="PF01068">
    <property type="entry name" value="DNA_ligase_A_M"/>
    <property type="match status" value="1"/>
</dbReference>
<keyword evidence="16" id="KW-0234">DNA repair</keyword>
<dbReference type="GO" id="GO:0046872">
    <property type="term" value="F:metal ion binding"/>
    <property type="evidence" value="ECO:0007669"/>
    <property type="project" value="UniProtKB-KW"/>
</dbReference>
<dbReference type="NCBIfam" id="TIGR02779">
    <property type="entry name" value="NHEJ_ligase_lig"/>
    <property type="match status" value="1"/>
</dbReference>
<comment type="catalytic activity">
    <reaction evidence="20">
        <text>ATP + (deoxyribonucleotide)n-3'-hydroxyl + 5'-phospho-(deoxyribonucleotide)m = (deoxyribonucleotide)n+m + AMP + diphosphate.</text>
        <dbReference type="EC" id="6.5.1.1"/>
    </reaction>
</comment>
<sequence>MWKPMLPTLVDEAPSSKDWVYEIKYDGFRCGLEWTEQNVKLWSRNGKELTSSFPEITQFCKALTEDIRDHLPLFLDGELVVLNTPYHADFSSIQQRGRLKAKNKVKKFSETRPASLIIFDLVTCSGESANAQTLKARRKQLESLFENLRVEEFHPSQRLNLVEQFQSLESIQDIMDLHQSEGLVAKHLSSNYKLGKRTDQWIKVKHYRVVQGVITGWNMNNDYFDVEILNGQNYVPLGKVKNGFSTQQKDTLVSFIKEHGEPTDQESWTVPEAAVVDINCLDANDEELREPSFKQFRFDLEPDECSIENVRIGLAQLPKEVDISKPDKLLFPSVSKLDYVLYLREVAPLLLPRLIDKRITMIRYPDGIHEHSFYQKHLPDYAPDFIKTAPSEDDEEDILCQDLKSLLWFGNHAALEFHVPFQTIDSEYPDEMVFDLDPPTLNEFPLAIKAALLIKDMVEHQDYAPLVKTSGKTGLQIHIPLMPKSMTFDDTREFMEAVATVLVNQYPEDFTIERLKKNRGKRLYIDYIQHAPGKTIVAPYSPRATEDATVATPLFWNEVNEHLNPKDFTIHNVPNRLIEQGCPFLLKRNMEPYA</sequence>
<evidence type="ECO:0000256" key="11">
    <source>
        <dbReference type="ARBA" id="ARBA00022839"/>
    </source>
</evidence>
<comment type="cofactor">
    <cofactor evidence="1">
        <name>Mn(2+)</name>
        <dbReference type="ChEBI" id="CHEBI:29035"/>
    </cofactor>
</comment>
<evidence type="ECO:0000256" key="7">
    <source>
        <dbReference type="ARBA" id="ARBA00022723"/>
    </source>
</evidence>
<comment type="caution">
    <text evidence="24">The sequence shown here is derived from an EMBL/GenBank/DDBJ whole genome shotgun (WGS) entry which is preliminary data.</text>
</comment>
<organism evidence="24 25">
    <name type="scientific">Aquisalibacillus elongatus</name>
    <dbReference type="NCBI Taxonomy" id="485577"/>
    <lineage>
        <taxon>Bacteria</taxon>
        <taxon>Bacillati</taxon>
        <taxon>Bacillota</taxon>
        <taxon>Bacilli</taxon>
        <taxon>Bacillales</taxon>
        <taxon>Bacillaceae</taxon>
        <taxon>Aquisalibacillus</taxon>
    </lineage>
</organism>
<dbReference type="GO" id="GO:0004527">
    <property type="term" value="F:exonuclease activity"/>
    <property type="evidence" value="ECO:0007669"/>
    <property type="project" value="UniProtKB-KW"/>
</dbReference>
<evidence type="ECO:0000256" key="13">
    <source>
        <dbReference type="ARBA" id="ARBA00022932"/>
    </source>
</evidence>
<gene>
    <name evidence="24" type="ORF">EDC24_2139</name>
</gene>
<dbReference type="GO" id="GO:0006281">
    <property type="term" value="P:DNA repair"/>
    <property type="evidence" value="ECO:0007669"/>
    <property type="project" value="UniProtKB-KW"/>
</dbReference>
<keyword evidence="10" id="KW-0378">Hydrolase</keyword>
<feature type="domain" description="ATP-dependent DNA ligase family profile" evidence="23">
    <location>
        <begin position="116"/>
        <end position="243"/>
    </location>
</feature>
<dbReference type="Gene3D" id="3.90.920.10">
    <property type="entry name" value="DNA primase, PRIM domain"/>
    <property type="match status" value="1"/>
</dbReference>
<keyword evidence="12" id="KW-0067">ATP-binding</keyword>
<dbReference type="InterPro" id="IPR014143">
    <property type="entry name" value="NHEJ_ligase_prk"/>
</dbReference>
<reference evidence="24 25" key="1">
    <citation type="submission" date="2018-11" db="EMBL/GenBank/DDBJ databases">
        <title>Genomic Encyclopedia of Type Strains, Phase IV (KMG-IV): sequencing the most valuable type-strain genomes for metagenomic binning, comparative biology and taxonomic classification.</title>
        <authorList>
            <person name="Goeker M."/>
        </authorList>
    </citation>
    <scope>NUCLEOTIDE SEQUENCE [LARGE SCALE GENOMIC DNA]</scope>
    <source>
        <strain evidence="24 25">DSM 18090</strain>
    </source>
</reference>
<evidence type="ECO:0000256" key="2">
    <source>
        <dbReference type="ARBA" id="ARBA00012727"/>
    </source>
</evidence>
<keyword evidence="18" id="KW-0511">Multifunctional enzyme</keyword>
<keyword evidence="11" id="KW-0269">Exonuclease</keyword>
<evidence type="ECO:0000256" key="5">
    <source>
        <dbReference type="ARBA" id="ARBA00022695"/>
    </source>
</evidence>
<dbReference type="InterPro" id="IPR012340">
    <property type="entry name" value="NA-bd_OB-fold"/>
</dbReference>
<dbReference type="PROSITE" id="PS00697">
    <property type="entry name" value="DNA_LIGASE_A1"/>
    <property type="match status" value="1"/>
</dbReference>
<dbReference type="NCBIfam" id="TIGR02776">
    <property type="entry name" value="NHEJ_ligase_prk"/>
    <property type="match status" value="1"/>
</dbReference>
<accession>A0A3N5B4W3</accession>
<dbReference type="GO" id="GO:0003887">
    <property type="term" value="F:DNA-directed DNA polymerase activity"/>
    <property type="evidence" value="ECO:0007669"/>
    <property type="project" value="UniProtKB-KW"/>
</dbReference>
<dbReference type="SUPFAM" id="SSF56091">
    <property type="entry name" value="DNA ligase/mRNA capping enzyme, catalytic domain"/>
    <property type="match status" value="1"/>
</dbReference>
<comment type="similarity">
    <text evidence="22">In the N-terminal section; belongs to the LigD polymerase family.</text>
</comment>
<dbReference type="AlphaFoldDB" id="A0A3N5B4W3"/>
<protein>
    <recommendedName>
        <fullName evidence="2">DNA ligase (ATP)</fullName>
        <ecNumber evidence="2">6.5.1.1</ecNumber>
    </recommendedName>
    <alternativeName>
        <fullName evidence="19">NHEJ DNA polymerase</fullName>
    </alternativeName>
</protein>
<dbReference type="EC" id="6.5.1.1" evidence="2"/>
<dbReference type="InterPro" id="IPR014146">
    <property type="entry name" value="LigD_ligase_dom"/>
</dbReference>
<evidence type="ECO:0000256" key="21">
    <source>
        <dbReference type="ARBA" id="ARBA00049981"/>
    </source>
</evidence>
<evidence type="ECO:0000259" key="23">
    <source>
        <dbReference type="PROSITE" id="PS50160"/>
    </source>
</evidence>
<evidence type="ECO:0000256" key="16">
    <source>
        <dbReference type="ARBA" id="ARBA00023204"/>
    </source>
</evidence>
<evidence type="ECO:0000256" key="17">
    <source>
        <dbReference type="ARBA" id="ARBA00023211"/>
    </source>
</evidence>
<dbReference type="PROSITE" id="PS00333">
    <property type="entry name" value="DNA_LIGASE_A2"/>
    <property type="match status" value="1"/>
</dbReference>